<gene>
    <name evidence="2" type="ORF">QTP70_021772</name>
</gene>
<name>A0AAE0PP97_9TELE</name>
<dbReference type="AlphaFoldDB" id="A0AAE0PP97"/>
<keyword evidence="3" id="KW-1185">Reference proteome</keyword>
<dbReference type="EMBL" id="JAUCMX010000921">
    <property type="protein sequence ID" value="KAK3505541.1"/>
    <property type="molecule type" value="Genomic_DNA"/>
</dbReference>
<sequence>MVSSLVHTFCVAAIFFLNIELCICTCGQDEYEINGEYCHMCLPGNLNYVNGLRVKTKCTWTSDTVCEPLEGFYCTDEHRGSCRYTMEHKKCSPGEYIKQKG</sequence>
<reference evidence="2" key="1">
    <citation type="submission" date="2023-06" db="EMBL/GenBank/DDBJ databases">
        <title>Male Hemibagrus guttatus genome.</title>
        <authorList>
            <person name="Bian C."/>
        </authorList>
    </citation>
    <scope>NUCLEOTIDE SEQUENCE</scope>
    <source>
        <strain evidence="2">Male_cb2023</strain>
        <tissue evidence="2">Muscle</tissue>
    </source>
</reference>
<dbReference type="GO" id="GO:0002720">
    <property type="term" value="P:positive regulation of cytokine production involved in immune response"/>
    <property type="evidence" value="ECO:0007669"/>
    <property type="project" value="TreeGrafter"/>
</dbReference>
<dbReference type="GO" id="GO:2000406">
    <property type="term" value="P:positive regulation of T cell migration"/>
    <property type="evidence" value="ECO:0007669"/>
    <property type="project" value="TreeGrafter"/>
</dbReference>
<feature type="chain" id="PRO_5042163498" description="TNFR-Cys domain-containing protein" evidence="1">
    <location>
        <begin position="25"/>
        <end position="101"/>
    </location>
</feature>
<organism evidence="2 3">
    <name type="scientific">Hemibagrus guttatus</name>
    <dbReference type="NCBI Taxonomy" id="175788"/>
    <lineage>
        <taxon>Eukaryota</taxon>
        <taxon>Metazoa</taxon>
        <taxon>Chordata</taxon>
        <taxon>Craniata</taxon>
        <taxon>Vertebrata</taxon>
        <taxon>Euteleostomi</taxon>
        <taxon>Actinopterygii</taxon>
        <taxon>Neopterygii</taxon>
        <taxon>Teleostei</taxon>
        <taxon>Ostariophysi</taxon>
        <taxon>Siluriformes</taxon>
        <taxon>Bagridae</taxon>
        <taxon>Hemibagrus</taxon>
    </lineage>
</organism>
<dbReference type="GO" id="GO:0050829">
    <property type="term" value="P:defense response to Gram-negative bacterium"/>
    <property type="evidence" value="ECO:0007669"/>
    <property type="project" value="TreeGrafter"/>
</dbReference>
<dbReference type="GO" id="GO:0046642">
    <property type="term" value="P:negative regulation of alpha-beta T cell proliferation"/>
    <property type="evidence" value="ECO:0007669"/>
    <property type="project" value="TreeGrafter"/>
</dbReference>
<dbReference type="GO" id="GO:0009897">
    <property type="term" value="C:external side of plasma membrane"/>
    <property type="evidence" value="ECO:0007669"/>
    <property type="project" value="TreeGrafter"/>
</dbReference>
<dbReference type="Gene3D" id="2.10.50.10">
    <property type="entry name" value="Tumor Necrosis Factor Receptor, subunit A, domain 2"/>
    <property type="match status" value="1"/>
</dbReference>
<evidence type="ECO:0008006" key="4">
    <source>
        <dbReference type="Google" id="ProtNLM"/>
    </source>
</evidence>
<comment type="caution">
    <text evidence="2">The sequence shown here is derived from an EMBL/GenBank/DDBJ whole genome shotgun (WGS) entry which is preliminary data.</text>
</comment>
<dbReference type="PANTHER" id="PTHR46838">
    <property type="entry name" value="TUMOR NECROSIS FACTOR RECEPTOR SUPERFAMILY MEMBER 14"/>
    <property type="match status" value="1"/>
</dbReference>
<dbReference type="SUPFAM" id="SSF57586">
    <property type="entry name" value="TNF receptor-like"/>
    <property type="match status" value="1"/>
</dbReference>
<keyword evidence="1" id="KW-0732">Signal</keyword>
<dbReference type="Proteomes" id="UP001274896">
    <property type="component" value="Unassembled WGS sequence"/>
</dbReference>
<protein>
    <recommendedName>
        <fullName evidence="4">TNFR-Cys domain-containing protein</fullName>
    </recommendedName>
</protein>
<proteinExistence type="predicted"/>
<accession>A0AAE0PP97</accession>
<evidence type="ECO:0000313" key="3">
    <source>
        <dbReference type="Proteomes" id="UP001274896"/>
    </source>
</evidence>
<feature type="signal peptide" evidence="1">
    <location>
        <begin position="1"/>
        <end position="24"/>
    </location>
</feature>
<evidence type="ECO:0000313" key="2">
    <source>
        <dbReference type="EMBL" id="KAK3505541.1"/>
    </source>
</evidence>
<dbReference type="PANTHER" id="PTHR46838:SF1">
    <property type="entry name" value="TUMOR NECROSIS FACTOR RECEPTOR SUPERFAMILY MEMBER 14"/>
    <property type="match status" value="1"/>
</dbReference>
<dbReference type="GO" id="GO:0050830">
    <property type="term" value="P:defense response to Gram-positive bacterium"/>
    <property type="evidence" value="ECO:0007669"/>
    <property type="project" value="TreeGrafter"/>
</dbReference>
<evidence type="ECO:0000256" key="1">
    <source>
        <dbReference type="SAM" id="SignalP"/>
    </source>
</evidence>